<keyword evidence="1" id="KW-1133">Transmembrane helix</keyword>
<dbReference type="AlphaFoldDB" id="A0A7V3E7P6"/>
<evidence type="ECO:0000256" key="1">
    <source>
        <dbReference type="SAM" id="Phobius"/>
    </source>
</evidence>
<protein>
    <submittedName>
        <fullName evidence="2">Cbb3-type cytochrome c oxidase subunit 3</fullName>
    </submittedName>
</protein>
<gene>
    <name evidence="2" type="ORF">ENS31_11335</name>
</gene>
<reference evidence="2" key="1">
    <citation type="journal article" date="2020" name="mSystems">
        <title>Genome- and Community-Level Interaction Insights into Carbon Utilization and Element Cycling Functions of Hydrothermarchaeota in Hydrothermal Sediment.</title>
        <authorList>
            <person name="Zhou Z."/>
            <person name="Liu Y."/>
            <person name="Xu W."/>
            <person name="Pan J."/>
            <person name="Luo Z.H."/>
            <person name="Li M."/>
        </authorList>
    </citation>
    <scope>NUCLEOTIDE SEQUENCE [LARGE SCALE GENOMIC DNA]</scope>
    <source>
        <strain evidence="2">SpSt-479</strain>
    </source>
</reference>
<sequence>MYKEILQSIEGVEIYPIISLIVFVVFFIVVTVWLIRMDKNYINEMKQLPLNNEDSYKLNSGELNEKHT</sequence>
<evidence type="ECO:0000313" key="2">
    <source>
        <dbReference type="EMBL" id="HFI92101.1"/>
    </source>
</evidence>
<organism evidence="2">
    <name type="scientific">Ignavibacterium album</name>
    <dbReference type="NCBI Taxonomy" id="591197"/>
    <lineage>
        <taxon>Bacteria</taxon>
        <taxon>Pseudomonadati</taxon>
        <taxon>Ignavibacteriota</taxon>
        <taxon>Ignavibacteria</taxon>
        <taxon>Ignavibacteriales</taxon>
        <taxon>Ignavibacteriaceae</taxon>
        <taxon>Ignavibacterium</taxon>
    </lineage>
</organism>
<accession>A0A7V3E7P6</accession>
<proteinExistence type="predicted"/>
<dbReference type="RefSeq" id="WP_304143339.1">
    <property type="nucleotide sequence ID" value="NZ_JAOAIE010000025.1"/>
</dbReference>
<name>A0A7V3E7P6_9BACT</name>
<dbReference type="EMBL" id="DSUJ01000008">
    <property type="protein sequence ID" value="HFI92101.1"/>
    <property type="molecule type" value="Genomic_DNA"/>
</dbReference>
<comment type="caution">
    <text evidence="2">The sequence shown here is derived from an EMBL/GenBank/DDBJ whole genome shotgun (WGS) entry which is preliminary data.</text>
</comment>
<keyword evidence="1" id="KW-0812">Transmembrane</keyword>
<feature type="transmembrane region" description="Helical" evidence="1">
    <location>
        <begin position="14"/>
        <end position="35"/>
    </location>
</feature>
<keyword evidence="1" id="KW-0472">Membrane</keyword>